<keyword evidence="2" id="KW-0812">Transmembrane</keyword>
<keyword evidence="2" id="KW-0472">Membrane</keyword>
<gene>
    <name evidence="4" type="ORF">JYU34_000431</name>
</gene>
<organism evidence="4 5">
    <name type="scientific">Plutella xylostella</name>
    <name type="common">Diamondback moth</name>
    <name type="synonym">Plutella maculipennis</name>
    <dbReference type="NCBI Taxonomy" id="51655"/>
    <lineage>
        <taxon>Eukaryota</taxon>
        <taxon>Metazoa</taxon>
        <taxon>Ecdysozoa</taxon>
        <taxon>Arthropoda</taxon>
        <taxon>Hexapoda</taxon>
        <taxon>Insecta</taxon>
        <taxon>Pterygota</taxon>
        <taxon>Neoptera</taxon>
        <taxon>Endopterygota</taxon>
        <taxon>Lepidoptera</taxon>
        <taxon>Glossata</taxon>
        <taxon>Ditrysia</taxon>
        <taxon>Yponomeutoidea</taxon>
        <taxon>Plutellidae</taxon>
        <taxon>Plutella</taxon>
    </lineage>
</organism>
<comment type="caution">
    <text evidence="4">The sequence shown here is derived from an EMBL/GenBank/DDBJ whole genome shotgun (WGS) entry which is preliminary data.</text>
</comment>
<dbReference type="Proteomes" id="UP000823941">
    <property type="component" value="Chromosome 1"/>
</dbReference>
<keyword evidence="2" id="KW-1133">Transmembrane helix</keyword>
<evidence type="ECO:0000313" key="4">
    <source>
        <dbReference type="EMBL" id="KAG7313320.1"/>
    </source>
</evidence>
<reference evidence="4 5" key="1">
    <citation type="submission" date="2021-06" db="EMBL/GenBank/DDBJ databases">
        <title>A haploid diamondback moth (Plutella xylostella L.) genome assembly resolves 31 chromosomes and identifies a diamide resistance mutation.</title>
        <authorList>
            <person name="Ward C.M."/>
            <person name="Perry K.D."/>
            <person name="Baker G."/>
            <person name="Powis K."/>
            <person name="Heckel D.G."/>
            <person name="Baxter S.W."/>
        </authorList>
    </citation>
    <scope>NUCLEOTIDE SEQUENCE [LARGE SCALE GENOMIC DNA]</scope>
    <source>
        <strain evidence="4 5">LV</strain>
        <tissue evidence="4">Single pupa</tissue>
    </source>
</reference>
<sequence length="406" mass="46818">MHVNLFREVYIVRFLLLLWFCTGSLGVRYPEYSGVEMPHYDYDSNSQPVSGAPAGPAPGDEDYHEPEEPQEDYNEDSPPDKNEKSFLRKESWSPYSRKIVSSRGHDDDTENKKNYKIERPVRHKSEFSPTKRNWFNRQKDLRDEIVMKGVTVPRYMNQDFRQVIGKNKEVFSKNKDAELEEPVSVISDALIRRKPRDRSLIEPSIEYDGEESFGLHRQPGLRAEGGRMTRGEREEALRQRQRDKEKVMKAPPRPKRPLPEEDDYDYDDMKRIQKVKSKVTTPPPTESSTLEEITRWTSPSTASVPPPPSSTPASIADQELQALLSAHRQRRAETTLEPTSPPTTCSKLLDPTSPSNGGPNLFATDTFDDRFDKEWRQFITGASYGTKICLSMYVYFLVLILHCLQR</sequence>
<feature type="signal peptide" evidence="3">
    <location>
        <begin position="1"/>
        <end position="26"/>
    </location>
</feature>
<feature type="compositionally biased region" description="Low complexity" evidence="1">
    <location>
        <begin position="286"/>
        <end position="303"/>
    </location>
</feature>
<feature type="region of interest" description="Disordered" evidence="1">
    <location>
        <begin position="327"/>
        <end position="359"/>
    </location>
</feature>
<feature type="region of interest" description="Disordered" evidence="1">
    <location>
        <begin position="210"/>
        <end position="314"/>
    </location>
</feature>
<feature type="compositionally biased region" description="Basic and acidic residues" evidence="1">
    <location>
        <begin position="224"/>
        <end position="248"/>
    </location>
</feature>
<dbReference type="EMBL" id="JAHIBW010000001">
    <property type="protein sequence ID" value="KAG7313320.1"/>
    <property type="molecule type" value="Genomic_DNA"/>
</dbReference>
<feature type="region of interest" description="Disordered" evidence="1">
    <location>
        <begin position="43"/>
        <end position="126"/>
    </location>
</feature>
<feature type="chain" id="PRO_5047480623" evidence="3">
    <location>
        <begin position="27"/>
        <end position="406"/>
    </location>
</feature>
<name>A0ABQ7R7Q5_PLUXY</name>
<feature type="compositionally biased region" description="Basic and acidic residues" evidence="1">
    <location>
        <begin position="103"/>
        <end position="126"/>
    </location>
</feature>
<evidence type="ECO:0000256" key="3">
    <source>
        <dbReference type="SAM" id="SignalP"/>
    </source>
</evidence>
<evidence type="ECO:0000256" key="2">
    <source>
        <dbReference type="SAM" id="Phobius"/>
    </source>
</evidence>
<evidence type="ECO:0000313" key="5">
    <source>
        <dbReference type="Proteomes" id="UP000823941"/>
    </source>
</evidence>
<feature type="compositionally biased region" description="Acidic residues" evidence="1">
    <location>
        <begin position="59"/>
        <end position="77"/>
    </location>
</feature>
<keyword evidence="3" id="KW-0732">Signal</keyword>
<feature type="compositionally biased region" description="Low complexity" evidence="1">
    <location>
        <begin position="335"/>
        <end position="344"/>
    </location>
</feature>
<evidence type="ECO:0000256" key="1">
    <source>
        <dbReference type="SAM" id="MobiDB-lite"/>
    </source>
</evidence>
<feature type="transmembrane region" description="Helical" evidence="2">
    <location>
        <begin position="384"/>
        <end position="404"/>
    </location>
</feature>
<protein>
    <submittedName>
        <fullName evidence="4">Uncharacterized protein</fullName>
    </submittedName>
</protein>
<accession>A0ABQ7R7Q5</accession>
<feature type="compositionally biased region" description="Basic and acidic residues" evidence="1">
    <location>
        <begin position="78"/>
        <end position="91"/>
    </location>
</feature>
<keyword evidence="5" id="KW-1185">Reference proteome</keyword>
<proteinExistence type="predicted"/>